<gene>
    <name evidence="8" type="ORF">SAMN05421785_102303</name>
</gene>
<dbReference type="InterPro" id="IPR010998">
    <property type="entry name" value="Integrase_recombinase_N"/>
</dbReference>
<evidence type="ECO:0000256" key="3">
    <source>
        <dbReference type="ARBA" id="ARBA00023125"/>
    </source>
</evidence>
<dbReference type="InterPro" id="IPR002104">
    <property type="entry name" value="Integrase_catalytic"/>
</dbReference>
<protein>
    <submittedName>
        <fullName evidence="8">Site-specific recombinase XerD</fullName>
    </submittedName>
</protein>
<keyword evidence="4" id="KW-0233">DNA recombination</keyword>
<evidence type="ECO:0000256" key="4">
    <source>
        <dbReference type="ARBA" id="ARBA00023172"/>
    </source>
</evidence>
<dbReference type="Pfam" id="PF13495">
    <property type="entry name" value="Phage_int_SAM_4"/>
    <property type="match status" value="1"/>
</dbReference>
<dbReference type="PROSITE" id="PS51900">
    <property type="entry name" value="CB"/>
    <property type="match status" value="1"/>
</dbReference>
<organism evidence="8 9">
    <name type="scientific">Chryseobacterium gambrini</name>
    <dbReference type="NCBI Taxonomy" id="373672"/>
    <lineage>
        <taxon>Bacteria</taxon>
        <taxon>Pseudomonadati</taxon>
        <taxon>Bacteroidota</taxon>
        <taxon>Flavobacteriia</taxon>
        <taxon>Flavobacteriales</taxon>
        <taxon>Weeksellaceae</taxon>
        <taxon>Chryseobacterium group</taxon>
        <taxon>Chryseobacterium</taxon>
    </lineage>
</organism>
<proteinExistence type="inferred from homology"/>
<sequence>MEIISLVDSYKEKLIIQRYSSSSVKNYSSALQNFLSMASQKYTDPLDISLEDVEKFIFWKINKHHISASHQSIILSSIAKFYKLLFSKDINLKHLYPKRREAKLPKFLTRNEVKKILECTENIKHKALLTTIYSCGLRLSEVLELKISDIKSQESVLLIRQGKGKNDRIVNLSPKLLELLKVYFKMYQPKTYLFEGQNTEQYSKRSVQQVFKNSLKKANISSPATVHTLRHSYATHLLENGTDIRIIKELLGHNDIKTTEIYTHITDISKSKVKSPLDYL</sequence>
<dbReference type="Proteomes" id="UP000185781">
    <property type="component" value="Unassembled WGS sequence"/>
</dbReference>
<dbReference type="EMBL" id="FTOV01000002">
    <property type="protein sequence ID" value="SIS74355.1"/>
    <property type="molecule type" value="Genomic_DNA"/>
</dbReference>
<dbReference type="InterPro" id="IPR013762">
    <property type="entry name" value="Integrase-like_cat_sf"/>
</dbReference>
<dbReference type="PANTHER" id="PTHR30349">
    <property type="entry name" value="PHAGE INTEGRASE-RELATED"/>
    <property type="match status" value="1"/>
</dbReference>
<dbReference type="AlphaFoldDB" id="A0A1N7LKI5"/>
<dbReference type="GO" id="GO:0015074">
    <property type="term" value="P:DNA integration"/>
    <property type="evidence" value="ECO:0007669"/>
    <property type="project" value="UniProtKB-KW"/>
</dbReference>
<evidence type="ECO:0000313" key="9">
    <source>
        <dbReference type="Proteomes" id="UP000185781"/>
    </source>
</evidence>
<dbReference type="InterPro" id="IPR050090">
    <property type="entry name" value="Tyrosine_recombinase_XerCD"/>
</dbReference>
<dbReference type="SUPFAM" id="SSF56349">
    <property type="entry name" value="DNA breaking-rejoining enzymes"/>
    <property type="match status" value="1"/>
</dbReference>
<dbReference type="GO" id="GO:0003677">
    <property type="term" value="F:DNA binding"/>
    <property type="evidence" value="ECO:0007669"/>
    <property type="project" value="UniProtKB-UniRule"/>
</dbReference>
<feature type="domain" description="Core-binding (CB)" evidence="7">
    <location>
        <begin position="1"/>
        <end position="86"/>
    </location>
</feature>
<accession>A0A1N7LKI5</accession>
<keyword evidence="3 5" id="KW-0238">DNA-binding</keyword>
<dbReference type="InterPro" id="IPR011010">
    <property type="entry name" value="DNA_brk_join_enz"/>
</dbReference>
<dbReference type="PANTHER" id="PTHR30349:SF64">
    <property type="entry name" value="PROPHAGE INTEGRASE INTD-RELATED"/>
    <property type="match status" value="1"/>
</dbReference>
<evidence type="ECO:0000259" key="7">
    <source>
        <dbReference type="PROSITE" id="PS51900"/>
    </source>
</evidence>
<comment type="similarity">
    <text evidence="1">Belongs to the 'phage' integrase family.</text>
</comment>
<dbReference type="GO" id="GO:0006310">
    <property type="term" value="P:DNA recombination"/>
    <property type="evidence" value="ECO:0007669"/>
    <property type="project" value="UniProtKB-KW"/>
</dbReference>
<dbReference type="STRING" id="373672.SAMN05421785_102303"/>
<evidence type="ECO:0000256" key="2">
    <source>
        <dbReference type="ARBA" id="ARBA00022908"/>
    </source>
</evidence>
<dbReference type="Gene3D" id="1.10.150.130">
    <property type="match status" value="1"/>
</dbReference>
<evidence type="ECO:0000256" key="5">
    <source>
        <dbReference type="PROSITE-ProRule" id="PRU01248"/>
    </source>
</evidence>
<dbReference type="PROSITE" id="PS51898">
    <property type="entry name" value="TYR_RECOMBINASE"/>
    <property type="match status" value="1"/>
</dbReference>
<dbReference type="OrthoDB" id="9801717at2"/>
<keyword evidence="2" id="KW-0229">DNA integration</keyword>
<dbReference type="InterPro" id="IPR004107">
    <property type="entry name" value="Integrase_SAM-like_N"/>
</dbReference>
<dbReference type="Gene3D" id="1.10.443.10">
    <property type="entry name" value="Intergrase catalytic core"/>
    <property type="match status" value="1"/>
</dbReference>
<evidence type="ECO:0000313" key="8">
    <source>
        <dbReference type="EMBL" id="SIS74355.1"/>
    </source>
</evidence>
<evidence type="ECO:0000259" key="6">
    <source>
        <dbReference type="PROSITE" id="PS51898"/>
    </source>
</evidence>
<name>A0A1N7LKI5_9FLAO</name>
<dbReference type="Pfam" id="PF00589">
    <property type="entry name" value="Phage_integrase"/>
    <property type="match status" value="1"/>
</dbReference>
<dbReference type="RefSeq" id="WP_076390769.1">
    <property type="nucleotide sequence ID" value="NZ_FTOV01000002.1"/>
</dbReference>
<dbReference type="InterPro" id="IPR044068">
    <property type="entry name" value="CB"/>
</dbReference>
<feature type="domain" description="Tyr recombinase" evidence="6">
    <location>
        <begin position="103"/>
        <end position="275"/>
    </location>
</feature>
<evidence type="ECO:0000256" key="1">
    <source>
        <dbReference type="ARBA" id="ARBA00008857"/>
    </source>
</evidence>
<reference evidence="8 9" key="1">
    <citation type="submission" date="2017-01" db="EMBL/GenBank/DDBJ databases">
        <authorList>
            <person name="Mah S.A."/>
            <person name="Swanson W.J."/>
            <person name="Moy G.W."/>
            <person name="Vacquier V.D."/>
        </authorList>
    </citation>
    <scope>NUCLEOTIDE SEQUENCE [LARGE SCALE GENOMIC DNA]</scope>
    <source>
        <strain evidence="8 9">DSM 18014</strain>
    </source>
</reference>